<reference evidence="2 3" key="1">
    <citation type="journal article" date="2011" name="J. Bacteriol.">
        <title>Genome sequence of the verrucomicrobium Opitutus terrae PB90-1, an abundant inhabitant of rice paddy soil ecosystems.</title>
        <authorList>
            <person name="van Passel M.W."/>
            <person name="Kant R."/>
            <person name="Palva A."/>
            <person name="Copeland A."/>
            <person name="Lucas S."/>
            <person name="Lapidus A."/>
            <person name="Glavina del Rio T."/>
            <person name="Pitluck S."/>
            <person name="Goltsman E."/>
            <person name="Clum A."/>
            <person name="Sun H."/>
            <person name="Schmutz J."/>
            <person name="Larimer F.W."/>
            <person name="Land M.L."/>
            <person name="Hauser L."/>
            <person name="Kyrpides N."/>
            <person name="Mikhailova N."/>
            <person name="Richardson P.P."/>
            <person name="Janssen P.H."/>
            <person name="de Vos W.M."/>
            <person name="Smidt H."/>
        </authorList>
    </citation>
    <scope>NUCLEOTIDE SEQUENCE [LARGE SCALE GENOMIC DNA]</scope>
    <source>
        <strain evidence="3">DSM 11246 / JCM 15787 / PB90-1</strain>
    </source>
</reference>
<accession>B1ZNK8</accession>
<dbReference type="KEGG" id="ote:Oter_1154"/>
<name>B1ZNK8_OPITP</name>
<dbReference type="InterPro" id="IPR015919">
    <property type="entry name" value="Cadherin-like_sf"/>
</dbReference>
<dbReference type="Pfam" id="PF17164">
    <property type="entry name" value="DUF5122"/>
    <property type="match status" value="25"/>
</dbReference>
<evidence type="ECO:0000313" key="3">
    <source>
        <dbReference type="Proteomes" id="UP000007013"/>
    </source>
</evidence>
<dbReference type="HOGENOM" id="CLU_234072_0_0_0"/>
<dbReference type="InterPro" id="IPR013431">
    <property type="entry name" value="Delta_60_rpt"/>
</dbReference>
<organism evidence="2 3">
    <name type="scientific">Opitutus terrae (strain DSM 11246 / JCM 15787 / PB90-1)</name>
    <dbReference type="NCBI Taxonomy" id="452637"/>
    <lineage>
        <taxon>Bacteria</taxon>
        <taxon>Pseudomonadati</taxon>
        <taxon>Verrucomicrobiota</taxon>
        <taxon>Opitutia</taxon>
        <taxon>Opitutales</taxon>
        <taxon>Opitutaceae</taxon>
        <taxon>Opitutus</taxon>
    </lineage>
</organism>
<keyword evidence="3" id="KW-1185">Reference proteome</keyword>
<dbReference type="NCBIfam" id="TIGR02608">
    <property type="entry name" value="delta_60_rpt"/>
    <property type="match status" value="21"/>
</dbReference>
<dbReference type="Pfam" id="PF05345">
    <property type="entry name" value="He_PIG"/>
    <property type="match status" value="1"/>
</dbReference>
<dbReference type="GO" id="GO:0005509">
    <property type="term" value="F:calcium ion binding"/>
    <property type="evidence" value="ECO:0007669"/>
    <property type="project" value="InterPro"/>
</dbReference>
<evidence type="ECO:0000313" key="2">
    <source>
        <dbReference type="EMBL" id="ACB74442.1"/>
    </source>
</evidence>
<evidence type="ECO:0000256" key="1">
    <source>
        <dbReference type="SAM" id="SignalP"/>
    </source>
</evidence>
<dbReference type="SUPFAM" id="SSF101898">
    <property type="entry name" value="NHL repeat"/>
    <property type="match status" value="3"/>
</dbReference>
<dbReference type="eggNOG" id="COG5563">
    <property type="taxonomic scope" value="Bacteria"/>
</dbReference>
<protein>
    <submittedName>
        <fullName evidence="2">Ig family protein</fullName>
    </submittedName>
</protein>
<gene>
    <name evidence="2" type="ordered locus">Oter_1154</name>
</gene>
<sequence>MPIASVFRPVLLVLALCGAALFPPAVLGQVMGSTAADGFNPNVDGTVYAVVIQPDGKVLVAGNFTAIQPTGSSRPIPHANIVRLLPDGREDGTFNVNVNGQVSALILQPNGQIVIGGKFTSVAGVTRRRVARLNADGSLDATFDPNIEPRTADEGGSLTPEVTSLLLQSDGKLVVGGGFKAVQPNGAATFTLRNRLARFNSDGTLDAGFDPNANNMVLSLALEPDGQILVGGGFTTLQPNGAAATTARKRIARLNVDGTVDPTFDPQANNAVSAIQVLPGGNILIGGTFTGLTPNGVTLDASAGAMTRLARLNADGTLVTSFSGFADGPVSVITLQPDGAILVGGSFTAVGNGSSSYVGRLLPNGVLDTTFLPGPNYAVYAIAVQSNGSVLLGGAFLTLRGQGRTSVVRNHLARVSFRGALDTDFRPDVNGRVRSLIKLSNGQWLVGGTFTSIAGQTRNGVVLLNADGSIDPRFKADINGPVISAVQVSATQIIVGGSFTRINTVARPYLAKLNLADGSVDEAYSPAPNNQVNAMVLQGDGKLVIGGAFTTLSPFSTTEPVSRNCLARLNADGSVDLAFKAQANDAIVAMAAASDGQILIGGPFSTVVGSADTRATTRYGLARLNADGALDTGFNPNVNGTVAAIVVQSDNKIVFGGAFAVLAPNSDTTATTRNNLARVEADGSVDKTYDPNLNGQVSTLALQADGKVVAGGRFSALKPNGIADGYERNYVARINTDGTLDQDFNLYLDTTIGNEVMGLAIAADNKIVVAGTFAQAGVNAVPRSRVLRAEANGAIDTSFSADLSTIGGADIRAITQQFGGAVIVAGNFAGFGGTSGANLARFYADSTPDTSFVPSFNGPVYAMAESPAKGLPVATQRSGFAWFETNGALRSGFHFSSEVTSISSIRAVTVDSNGKILIAATFDLGGNSRSLVRFNPDGTIDSTFTPVTTTGTASSGTSTGTIYVIRPLADGKILIGGSFSAINTTSRNFLARLNADGQLDTSFVVSPDNEVYSLLMQSDGKLVVGGNFSSITASGASTAAGRNGIARLNVDGTLDTGFYPNPNGQVQVILPVADGKLLIAGGFSGLYPNGTTTVVDRSFVARLNSDGSVDTTLDLDANSFVSAGVLQPDGKIVLGGYFTTMGGTTRNYVARLKADQTLDDTFNPNPNGIVSTVALQPADNKIVLGGTFTALQPGGTTYNASLATPRNRLARLNSDGTVDPLFNPNVDGQVTALAVYTDGSLIATGALTNVQPSGSLMVGGAFTQINGTPANNFANMSSDGSISTAFLPNPNGAVNALLTIADGRTVVAGAFTQIAGATRNRVARFNTDDSLDANFNPNVNGEVLALALEPDGDLLIGGDFTQVGGVARNKLARVKADGSLDASFAPTVPGAVSGLAVDASGRIVVLAAGSGVRSVLLRLTADGAADPSFTTVSSATAINSFALQTDGRIVVGGAFTSIAGETRNYVARLNANGTIDPTLTSNPNGEVTAVLLQRDGKVVIGGRFNQVDGLARAGLARIATTSSNTGAVAFTTNAARNAVTWVRSGVAPEISSAYLETSADLATWTTLGQATRVPNSTNWQVTGVTLPTDPTTPVYVRASAIVGSNPQSSTGLIEAQGRLSAALPSITSAGVVAAAAGSNFLYAVTATESPTTYVASGLPPGLAINSATGLITGTPTQTGTYNVVVGATNAAGTGTATITVVVADGTTQTSRVTNLSVNTRIVASNTVVITGFVISGTGAQTVVLRAVGPGLTSLGVNGVLATPQLQLFNSNGQTLLTNGRWGGASQLTTEFARLGAYPLNADSEDAAVIVTLTPGVYTMHVGGENGATGTVLAEVYDASATPPPANQPKLVNISARGVALAGQPITGGFVIAGQTSRQVLIRGVGPGLTAQQVPDVLANPKLTLYRIQSGNATVIARNDDWQTPETAVQDYPGSTGAAISAAATTTGAFALNSGSKDAAILVTLPPGVYTAEVNGADGGIGAAIVEVYELP</sequence>
<dbReference type="EMBL" id="CP001032">
    <property type="protein sequence ID" value="ACB74442.1"/>
    <property type="molecule type" value="Genomic_DNA"/>
</dbReference>
<dbReference type="PANTHER" id="PTHR31778">
    <property type="entry name" value="BUD SITE SELECTION PROTEIN RAX2"/>
    <property type="match status" value="1"/>
</dbReference>
<dbReference type="Gene3D" id="2.80.10.50">
    <property type="match status" value="14"/>
</dbReference>
<feature type="signal peptide" evidence="1">
    <location>
        <begin position="1"/>
        <end position="28"/>
    </location>
</feature>
<keyword evidence="1" id="KW-0732">Signal</keyword>
<dbReference type="eggNOG" id="COG4625">
    <property type="taxonomic scope" value="Bacteria"/>
</dbReference>
<dbReference type="RefSeq" id="WP_012373980.1">
    <property type="nucleotide sequence ID" value="NC_010571.1"/>
</dbReference>
<dbReference type="PANTHER" id="PTHR31778:SF2">
    <property type="entry name" value="BUD SITE SELECTION PROTEIN RAX2"/>
    <property type="match status" value="1"/>
</dbReference>
<dbReference type="STRING" id="452637.Oter_1154"/>
<dbReference type="SUPFAM" id="SSF63829">
    <property type="entry name" value="Calcium-dependent phosphotriesterase"/>
    <property type="match status" value="2"/>
</dbReference>
<proteinExistence type="predicted"/>
<dbReference type="SUPFAM" id="SSF49313">
    <property type="entry name" value="Cadherin-like"/>
    <property type="match status" value="1"/>
</dbReference>
<dbReference type="Gene3D" id="2.60.40.10">
    <property type="entry name" value="Immunoglobulins"/>
    <property type="match status" value="1"/>
</dbReference>
<feature type="chain" id="PRO_5002771919" evidence="1">
    <location>
        <begin position="29"/>
        <end position="1991"/>
    </location>
</feature>
<dbReference type="InterPro" id="IPR013783">
    <property type="entry name" value="Ig-like_fold"/>
</dbReference>
<dbReference type="Proteomes" id="UP000007013">
    <property type="component" value="Chromosome"/>
</dbReference>
<dbReference type="eggNOG" id="COG3391">
    <property type="taxonomic scope" value="Bacteria"/>
</dbReference>
<dbReference type="GO" id="GO:1902929">
    <property type="term" value="C:plasma membrane of growing cell tip"/>
    <property type="evidence" value="ECO:0007669"/>
    <property type="project" value="TreeGrafter"/>
</dbReference>
<dbReference type="OrthoDB" id="189305at2"/>